<comment type="caution">
    <text evidence="3">The sequence shown here is derived from an EMBL/GenBank/DDBJ whole genome shotgun (WGS) entry which is preliminary data.</text>
</comment>
<accession>A0A1R1XUM2</accession>
<evidence type="ECO:0000313" key="3">
    <source>
        <dbReference type="EMBL" id="OMJ18363.1"/>
    </source>
</evidence>
<proteinExistence type="predicted"/>
<keyword evidence="4" id="KW-1185">Reference proteome</keyword>
<dbReference type="EMBL" id="LSSN01001774">
    <property type="protein sequence ID" value="OMJ18363.1"/>
    <property type="molecule type" value="Genomic_DNA"/>
</dbReference>
<organism evidence="3 4">
    <name type="scientific">Smittium culicis</name>
    <dbReference type="NCBI Taxonomy" id="133412"/>
    <lineage>
        <taxon>Eukaryota</taxon>
        <taxon>Fungi</taxon>
        <taxon>Fungi incertae sedis</taxon>
        <taxon>Zoopagomycota</taxon>
        <taxon>Kickxellomycotina</taxon>
        <taxon>Harpellomycetes</taxon>
        <taxon>Harpellales</taxon>
        <taxon>Legeriomycetaceae</taxon>
        <taxon>Smittium</taxon>
    </lineage>
</organism>
<dbReference type="Proteomes" id="UP000187283">
    <property type="component" value="Unassembled WGS sequence"/>
</dbReference>
<gene>
    <name evidence="3" type="ORF">AYI70_g5394</name>
</gene>
<sequence length="161" mass="16115">MKFVAIASLFSVALSQVTLDPAVLSAVSADYPKYQTSMNVYISDMQECDAEAYSELTSKYGNTVVPTTYAASDITKFFAAVPTKYDFLKAGPAEASAASAASATSTASSTSPTAASSSSGSSSSSQSSSSSKSSSSSSGASSFVKASVSGVSVLAIIAALI</sequence>
<evidence type="ECO:0000313" key="4">
    <source>
        <dbReference type="Proteomes" id="UP000187283"/>
    </source>
</evidence>
<name>A0A1R1XUM2_9FUNG</name>
<protein>
    <submittedName>
        <fullName evidence="3">Uncharacterized protein</fullName>
    </submittedName>
</protein>
<keyword evidence="2" id="KW-0732">Signal</keyword>
<feature type="chain" id="PRO_5013181462" evidence="2">
    <location>
        <begin position="16"/>
        <end position="161"/>
    </location>
</feature>
<dbReference type="AlphaFoldDB" id="A0A1R1XUM2"/>
<dbReference type="OrthoDB" id="10410012at2759"/>
<evidence type="ECO:0000256" key="2">
    <source>
        <dbReference type="SAM" id="SignalP"/>
    </source>
</evidence>
<feature type="region of interest" description="Disordered" evidence="1">
    <location>
        <begin position="103"/>
        <end position="141"/>
    </location>
</feature>
<reference evidence="3 4" key="1">
    <citation type="submission" date="2017-01" db="EMBL/GenBank/DDBJ databases">
        <authorList>
            <person name="Mah S.A."/>
            <person name="Swanson W.J."/>
            <person name="Moy G.W."/>
            <person name="Vacquier V.D."/>
        </authorList>
    </citation>
    <scope>NUCLEOTIDE SEQUENCE [LARGE SCALE GENOMIC DNA]</scope>
    <source>
        <strain evidence="3 4">GSMNP</strain>
    </source>
</reference>
<evidence type="ECO:0000256" key="1">
    <source>
        <dbReference type="SAM" id="MobiDB-lite"/>
    </source>
</evidence>
<feature type="signal peptide" evidence="2">
    <location>
        <begin position="1"/>
        <end position="15"/>
    </location>
</feature>